<dbReference type="OrthoDB" id="2745518at2759"/>
<protein>
    <recommendedName>
        <fullName evidence="3">F-box domain-containing protein</fullName>
    </recommendedName>
</protein>
<dbReference type="Proteomes" id="UP000623467">
    <property type="component" value="Unassembled WGS sequence"/>
</dbReference>
<organism evidence="1 2">
    <name type="scientific">Mycena sanguinolenta</name>
    <dbReference type="NCBI Taxonomy" id="230812"/>
    <lineage>
        <taxon>Eukaryota</taxon>
        <taxon>Fungi</taxon>
        <taxon>Dikarya</taxon>
        <taxon>Basidiomycota</taxon>
        <taxon>Agaricomycotina</taxon>
        <taxon>Agaricomycetes</taxon>
        <taxon>Agaricomycetidae</taxon>
        <taxon>Agaricales</taxon>
        <taxon>Marasmiineae</taxon>
        <taxon>Mycenaceae</taxon>
        <taxon>Mycena</taxon>
    </lineage>
</organism>
<sequence>MSSFKALGLNDDIVGEILAFSPTFKTLHATVLVSKAFYRVFRAHPKASRAPQSITRAVAYNLVGPALPQALRVIRHPYRDYLMDKAPFPRIAACPEDCAPPVIAAREKMELEANARLVGQLEDIYSLMVKDRTSKISILTSVESWRFRRAMYRIMLYCTIFSSHHYEGVDDEDVVEVEAQRTALLNEYNTDELKQLYSAVQFLSNVFDSSNCDYVSLDALLSTGPSGAVHAWESRGIDGVLGVQDSEWTEGYFAYPLANVYRARKVALPAFELPSAGILDSVNGADDVCSRCAAPHGLELYTETTWCRFATDYVLLKPKLSGNPTILHYFQEVVDPLVETPATLENFIAGLFGLRTGEFATWDPTDLYCLRCFTEFVQQHVWVWLLRERMNAGWIPPENCRDGWKCELQHEQHHAETKNHLCDPVKI</sequence>
<dbReference type="EMBL" id="JACAZH010000003">
    <property type="protein sequence ID" value="KAF7372888.1"/>
    <property type="molecule type" value="Genomic_DNA"/>
</dbReference>
<gene>
    <name evidence="1" type="ORF">MSAN_00495000</name>
</gene>
<evidence type="ECO:0008006" key="3">
    <source>
        <dbReference type="Google" id="ProtNLM"/>
    </source>
</evidence>
<evidence type="ECO:0000313" key="1">
    <source>
        <dbReference type="EMBL" id="KAF7372888.1"/>
    </source>
</evidence>
<accession>A0A8H6Z5E3</accession>
<dbReference type="AlphaFoldDB" id="A0A8H6Z5E3"/>
<name>A0A8H6Z5E3_9AGAR</name>
<evidence type="ECO:0000313" key="2">
    <source>
        <dbReference type="Proteomes" id="UP000623467"/>
    </source>
</evidence>
<reference evidence="1" key="1">
    <citation type="submission" date="2020-05" db="EMBL/GenBank/DDBJ databases">
        <title>Mycena genomes resolve the evolution of fungal bioluminescence.</title>
        <authorList>
            <person name="Tsai I.J."/>
        </authorList>
    </citation>
    <scope>NUCLEOTIDE SEQUENCE</scope>
    <source>
        <strain evidence="1">160909Yilan</strain>
    </source>
</reference>
<keyword evidence="2" id="KW-1185">Reference proteome</keyword>
<comment type="caution">
    <text evidence="1">The sequence shown here is derived from an EMBL/GenBank/DDBJ whole genome shotgun (WGS) entry which is preliminary data.</text>
</comment>
<proteinExistence type="predicted"/>